<dbReference type="SFLD" id="SFLDG00358">
    <property type="entry name" value="Main_(cytGST)"/>
    <property type="match status" value="1"/>
</dbReference>
<gene>
    <name evidence="9" type="primary">GSTE5</name>
    <name evidence="9" type="ORF">AaeL_AAEL007964</name>
</gene>
<dbReference type="EMBL" id="CH477476">
    <property type="protein sequence ID" value="EAT40305.1"/>
    <property type="molecule type" value="Genomic_DNA"/>
</dbReference>
<dbReference type="Gene3D" id="1.20.1050.10">
    <property type="match status" value="1"/>
</dbReference>
<evidence type="ECO:0000313" key="10">
    <source>
        <dbReference type="Proteomes" id="UP000682892"/>
    </source>
</evidence>
<evidence type="ECO:0000256" key="4">
    <source>
        <dbReference type="ARBA" id="ARBA00022679"/>
    </source>
</evidence>
<dbReference type="KEGG" id="aag:5569856"/>
<dbReference type="PROSITE" id="PS50405">
    <property type="entry name" value="GST_CTER"/>
    <property type="match status" value="1"/>
</dbReference>
<dbReference type="FunFam" id="1.20.1050.10:FF:000007">
    <property type="entry name" value="Glutathione S-transferase 1-1"/>
    <property type="match status" value="1"/>
</dbReference>
<sequence length="221" mass="24651">MTKPIVYTLYLSPPSRAVDLCAVALGIELERKVMNLLEREHLDPKFLKMNPQHTIPVLDDGGIIVRDSHAIMIYLVSKYGKDDSLYPKDLAEQAKVNAALYFDCGVLFARLRFITEQILMGGSEIPAEKAAYVESAYQLLEDALTDDFIAGNSLTIADLSCGSTVSTAMGLIPMDRDKYPKIYAWLNRLKALPYFEELNDQGAVELPAIMKNLMETNARKA</sequence>
<organism evidence="9 10">
    <name type="scientific">Aedes aegypti</name>
    <name type="common">Yellowfever mosquito</name>
    <name type="synonym">Culex aegypti</name>
    <dbReference type="NCBI Taxonomy" id="7159"/>
    <lineage>
        <taxon>Eukaryota</taxon>
        <taxon>Metazoa</taxon>
        <taxon>Ecdysozoa</taxon>
        <taxon>Arthropoda</taxon>
        <taxon>Hexapoda</taxon>
        <taxon>Insecta</taxon>
        <taxon>Pterygota</taxon>
        <taxon>Neoptera</taxon>
        <taxon>Endopterygota</taxon>
        <taxon>Diptera</taxon>
        <taxon>Nematocera</taxon>
        <taxon>Culicoidea</taxon>
        <taxon>Culicidae</taxon>
        <taxon>Culicinae</taxon>
        <taxon>Aedini</taxon>
        <taxon>Aedes</taxon>
        <taxon>Stegomyia</taxon>
    </lineage>
</organism>
<dbReference type="EC" id="2.5.1.18" evidence="3"/>
<dbReference type="PANTHER" id="PTHR43969">
    <property type="entry name" value="GLUTATHIONE S TRANSFERASE D10, ISOFORM A-RELATED"/>
    <property type="match status" value="1"/>
</dbReference>
<dbReference type="HOGENOM" id="CLU_011226_2_1_1"/>
<dbReference type="FunFam" id="3.40.30.10:FF:000034">
    <property type="entry name" value="glutathione S-transferase 1"/>
    <property type="match status" value="1"/>
</dbReference>
<dbReference type="SFLD" id="SFLDS00019">
    <property type="entry name" value="Glutathione_Transferase_(cytos"/>
    <property type="match status" value="1"/>
</dbReference>
<evidence type="ECO:0000256" key="5">
    <source>
        <dbReference type="ARBA" id="ARBA00041523"/>
    </source>
</evidence>
<dbReference type="Gene3D" id="3.40.30.10">
    <property type="entry name" value="Glutaredoxin"/>
    <property type="match status" value="1"/>
</dbReference>
<dbReference type="SMR" id="A0A1S4FI85"/>
<dbReference type="InterPro" id="IPR040079">
    <property type="entry name" value="Glutathione_S-Trfase"/>
</dbReference>
<dbReference type="PROSITE" id="PS50404">
    <property type="entry name" value="GST_NTER"/>
    <property type="match status" value="1"/>
</dbReference>
<dbReference type="GO" id="GO:0006749">
    <property type="term" value="P:glutathione metabolic process"/>
    <property type="evidence" value="ECO:0007669"/>
    <property type="project" value="TreeGrafter"/>
</dbReference>
<dbReference type="SFLD" id="SFLDG01153">
    <property type="entry name" value="Main.4:_Theta-like"/>
    <property type="match status" value="1"/>
</dbReference>
<evidence type="ECO:0000256" key="3">
    <source>
        <dbReference type="ARBA" id="ARBA00012452"/>
    </source>
</evidence>
<dbReference type="Proteomes" id="UP000682892">
    <property type="component" value="Unassembled WGS sequence"/>
</dbReference>
<reference evidence="9" key="1">
    <citation type="submission" date="2005-10" db="EMBL/GenBank/DDBJ databases">
        <authorList>
            <person name="Loftus B.J."/>
            <person name="Nene V.M."/>
            <person name="Hannick L.I."/>
            <person name="Bidwell S."/>
            <person name="Haas B."/>
            <person name="Amedeo P."/>
            <person name="Orvis J."/>
            <person name="Wortman J.R."/>
            <person name="White O.R."/>
            <person name="Salzberg S."/>
            <person name="Shumway M."/>
            <person name="Koo H."/>
            <person name="Zhao Y."/>
            <person name="Holmes M."/>
            <person name="Miller J."/>
            <person name="Schatz M."/>
            <person name="Pop M."/>
            <person name="Pai G."/>
            <person name="Utterback T."/>
            <person name="Rogers Y.-H."/>
            <person name="Kravitz S."/>
            <person name="Fraser C.M."/>
        </authorList>
    </citation>
    <scope>NUCLEOTIDE SEQUENCE</scope>
    <source>
        <strain evidence="9">Liverpool</strain>
    </source>
</reference>
<name>A0A1S4FI85_AEDAE</name>
<protein>
    <recommendedName>
        <fullName evidence="3">glutathione transferase</fullName>
        <ecNumber evidence="3">2.5.1.18</ecNumber>
    </recommendedName>
    <alternativeName>
        <fullName evidence="5">GST class-theta</fullName>
    </alternativeName>
</protein>
<dbReference type="CDD" id="cd03177">
    <property type="entry name" value="GST_C_Delta_Epsilon"/>
    <property type="match status" value="1"/>
</dbReference>
<comment type="similarity">
    <text evidence="1">Belongs to the GST superfamily. Theta family.</text>
</comment>
<dbReference type="OrthoDB" id="2309723at2759"/>
<dbReference type="CDD" id="cd03045">
    <property type="entry name" value="GST_N_Delta_Epsilon"/>
    <property type="match status" value="1"/>
</dbReference>
<evidence type="ECO:0000256" key="1">
    <source>
        <dbReference type="ARBA" id="ARBA00009899"/>
    </source>
</evidence>
<dbReference type="Pfam" id="PF13417">
    <property type="entry name" value="GST_N_3"/>
    <property type="match status" value="1"/>
</dbReference>
<dbReference type="Pfam" id="PF00043">
    <property type="entry name" value="GST_C"/>
    <property type="match status" value="1"/>
</dbReference>
<dbReference type="SUPFAM" id="SSF52833">
    <property type="entry name" value="Thioredoxin-like"/>
    <property type="match status" value="1"/>
</dbReference>
<evidence type="ECO:0000256" key="2">
    <source>
        <dbReference type="ARBA" id="ARBA00011738"/>
    </source>
</evidence>
<keyword evidence="4" id="KW-0808">Transferase</keyword>
<dbReference type="GO" id="GO:0004364">
    <property type="term" value="F:glutathione transferase activity"/>
    <property type="evidence" value="ECO:0007669"/>
    <property type="project" value="UniProtKB-EC"/>
</dbReference>
<dbReference type="GeneID" id="5569856"/>
<evidence type="ECO:0000256" key="6">
    <source>
        <dbReference type="ARBA" id="ARBA00047960"/>
    </source>
</evidence>
<evidence type="ECO:0000259" key="7">
    <source>
        <dbReference type="PROSITE" id="PS50404"/>
    </source>
</evidence>
<feature type="domain" description="GST C-terminal" evidence="8">
    <location>
        <begin position="89"/>
        <end position="221"/>
    </location>
</feature>
<accession>A0A1S4FI85</accession>
<reference evidence="9" key="3">
    <citation type="submission" date="2012-09" db="EMBL/GenBank/DDBJ databases">
        <authorList>
            <consortium name="VectorBase"/>
        </authorList>
    </citation>
    <scope>NUCLEOTIDE SEQUENCE</scope>
    <source>
        <strain evidence="9">Liverpool</strain>
    </source>
</reference>
<feature type="domain" description="GST N-terminal" evidence="7">
    <location>
        <begin position="2"/>
        <end position="83"/>
    </location>
</feature>
<dbReference type="InterPro" id="IPR010987">
    <property type="entry name" value="Glutathione-S-Trfase_C-like"/>
</dbReference>
<dbReference type="InterPro" id="IPR004046">
    <property type="entry name" value="GST_C"/>
</dbReference>
<reference evidence="9" key="2">
    <citation type="journal article" date="2007" name="Science">
        <title>Genome sequence of Aedes aegypti, a major arbovirus vector.</title>
        <authorList>
            <person name="Nene V."/>
            <person name="Wortman J.R."/>
            <person name="Lawson D."/>
            <person name="Haas B."/>
            <person name="Kodira C."/>
            <person name="Tu Z.J."/>
            <person name="Loftus B."/>
            <person name="Xi Z."/>
            <person name="Megy K."/>
            <person name="Grabherr M."/>
            <person name="Ren Q."/>
            <person name="Zdobnov E.M."/>
            <person name="Lobo N.F."/>
            <person name="Campbell K.S."/>
            <person name="Brown S.E."/>
            <person name="Bonaldo M.F."/>
            <person name="Zhu J."/>
            <person name="Sinkins S.P."/>
            <person name="Hogenkamp D.G."/>
            <person name="Amedeo P."/>
            <person name="Arensburger P."/>
            <person name="Atkinson P.W."/>
            <person name="Bidwell S."/>
            <person name="Biedler J."/>
            <person name="Birney E."/>
            <person name="Bruggner R.V."/>
            <person name="Costas J."/>
            <person name="Coy M.R."/>
            <person name="Crabtree J."/>
            <person name="Crawford M."/>
            <person name="Debruyn B."/>
            <person name="Decaprio D."/>
            <person name="Eiglmeier K."/>
            <person name="Eisenstadt E."/>
            <person name="El-Dorry H."/>
            <person name="Gelbart W.M."/>
            <person name="Gomes S.L."/>
            <person name="Hammond M."/>
            <person name="Hannick L.I."/>
            <person name="Hogan J.R."/>
            <person name="Holmes M.H."/>
            <person name="Jaffe D."/>
            <person name="Johnston J.S."/>
            <person name="Kennedy R.C."/>
            <person name="Koo H."/>
            <person name="Kravitz S."/>
            <person name="Kriventseva E.V."/>
            <person name="Kulp D."/>
            <person name="Labutti K."/>
            <person name="Lee E."/>
            <person name="Li S."/>
            <person name="Lovin D.D."/>
            <person name="Mao C."/>
            <person name="Mauceli E."/>
            <person name="Menck C.F."/>
            <person name="Miller J.R."/>
            <person name="Montgomery P."/>
            <person name="Mori A."/>
            <person name="Nascimento A.L."/>
            <person name="Naveira H.F."/>
            <person name="Nusbaum C."/>
            <person name="O'leary S."/>
            <person name="Orvis J."/>
            <person name="Pertea M."/>
            <person name="Quesneville H."/>
            <person name="Reidenbach K.R."/>
            <person name="Rogers Y.H."/>
            <person name="Roth C.W."/>
            <person name="Schneider J.R."/>
            <person name="Schatz M."/>
            <person name="Shumway M."/>
            <person name="Stanke M."/>
            <person name="Stinson E.O."/>
            <person name="Tubio J.M."/>
            <person name="Vanzee J.P."/>
            <person name="Verjovski-Almeida S."/>
            <person name="Werner D."/>
            <person name="White O."/>
            <person name="Wyder S."/>
            <person name="Zeng Q."/>
            <person name="Zhao Q."/>
            <person name="Zhao Y."/>
            <person name="Hill C.A."/>
            <person name="Raikhel A.S."/>
            <person name="Soares M.B."/>
            <person name="Knudson D.L."/>
            <person name="Lee N.H."/>
            <person name="Galagan J."/>
            <person name="Salzberg S.L."/>
            <person name="Paulsen I.T."/>
            <person name="Dimopoulos G."/>
            <person name="Collins F.H."/>
            <person name="Birren B."/>
            <person name="Fraser-Liggett C.M."/>
            <person name="Severson D.W."/>
        </authorList>
    </citation>
    <scope>NUCLEOTIDE SEQUENCE [LARGE SCALE GENOMIC DNA]</scope>
    <source>
        <strain evidence="9">Liverpool</strain>
    </source>
</reference>
<proteinExistence type="inferred from homology"/>
<dbReference type="InterPro" id="IPR036282">
    <property type="entry name" value="Glutathione-S-Trfase_C_sf"/>
</dbReference>
<dbReference type="InterPro" id="IPR004045">
    <property type="entry name" value="Glutathione_S-Trfase_N"/>
</dbReference>
<evidence type="ECO:0000259" key="8">
    <source>
        <dbReference type="PROSITE" id="PS50405"/>
    </source>
</evidence>
<dbReference type="SUPFAM" id="SSF47616">
    <property type="entry name" value="GST C-terminal domain-like"/>
    <property type="match status" value="1"/>
</dbReference>
<comment type="subunit">
    <text evidence="2">Homodimer.</text>
</comment>
<dbReference type="AlphaFoldDB" id="A0A1S4FI85"/>
<comment type="catalytic activity">
    <reaction evidence="6">
        <text>RX + glutathione = an S-substituted glutathione + a halide anion + H(+)</text>
        <dbReference type="Rhea" id="RHEA:16437"/>
        <dbReference type="ChEBI" id="CHEBI:15378"/>
        <dbReference type="ChEBI" id="CHEBI:16042"/>
        <dbReference type="ChEBI" id="CHEBI:17792"/>
        <dbReference type="ChEBI" id="CHEBI:57925"/>
        <dbReference type="ChEBI" id="CHEBI:90779"/>
        <dbReference type="EC" id="2.5.1.18"/>
    </reaction>
</comment>
<dbReference type="PANTHER" id="PTHR43969:SF3">
    <property type="entry name" value="GLUTATHIONE S TRANSFERASE E11, ISOFORM A-RELATED"/>
    <property type="match status" value="1"/>
</dbReference>
<evidence type="ECO:0000313" key="9">
    <source>
        <dbReference type="EMBL" id="EAT40305.1"/>
    </source>
</evidence>
<dbReference type="InterPro" id="IPR036249">
    <property type="entry name" value="Thioredoxin-like_sf"/>
</dbReference>
<dbReference type="OMA" id="KIYAWLN"/>